<dbReference type="EMBL" id="QXGJ01000010">
    <property type="protein sequence ID" value="RSX50159.1"/>
    <property type="molecule type" value="Genomic_DNA"/>
</dbReference>
<evidence type="ECO:0000313" key="2">
    <source>
        <dbReference type="Proteomes" id="UP000288607"/>
    </source>
</evidence>
<keyword evidence="2" id="KW-1185">Reference proteome</keyword>
<dbReference type="AlphaFoldDB" id="A0A430FBF3"/>
<sequence>MENSELAMEISACVTKKTTKLKFGVAGMAEERGVASNIVEKSN</sequence>
<dbReference type="Proteomes" id="UP000288607">
    <property type="component" value="Unassembled WGS sequence"/>
</dbReference>
<protein>
    <submittedName>
        <fullName evidence="1">Uncharacterized protein</fullName>
    </submittedName>
</protein>
<name>A0A430FBF3_9BIFI</name>
<organism evidence="1 2">
    <name type="scientific">Bifidobacterium callimiconis</name>
    <dbReference type="NCBI Taxonomy" id="2306973"/>
    <lineage>
        <taxon>Bacteria</taxon>
        <taxon>Bacillati</taxon>
        <taxon>Actinomycetota</taxon>
        <taxon>Actinomycetes</taxon>
        <taxon>Bifidobacteriales</taxon>
        <taxon>Bifidobacteriaceae</taxon>
        <taxon>Bifidobacterium</taxon>
    </lineage>
</organism>
<proteinExistence type="predicted"/>
<reference evidence="1 2" key="1">
    <citation type="submission" date="2018-09" db="EMBL/GenBank/DDBJ databases">
        <title>Characterization of the phylogenetic diversity of five novel species belonging to the genus Bifidobacterium.</title>
        <authorList>
            <person name="Lugli G.A."/>
            <person name="Duranti S."/>
            <person name="Milani C."/>
        </authorList>
    </citation>
    <scope>NUCLEOTIDE SEQUENCE [LARGE SCALE GENOMIC DNA]</scope>
    <source>
        <strain evidence="1 2">2028B</strain>
    </source>
</reference>
<evidence type="ECO:0000313" key="1">
    <source>
        <dbReference type="EMBL" id="RSX50159.1"/>
    </source>
</evidence>
<comment type="caution">
    <text evidence="1">The sequence shown here is derived from an EMBL/GenBank/DDBJ whole genome shotgun (WGS) entry which is preliminary data.</text>
</comment>
<accession>A0A430FBF3</accession>
<gene>
    <name evidence="1" type="ORF">D2E23_1881</name>
</gene>